<dbReference type="EMBL" id="NPEU01000073">
    <property type="protein sequence ID" value="RAI39527.1"/>
    <property type="molecule type" value="Genomic_DNA"/>
</dbReference>
<reference evidence="1 2" key="1">
    <citation type="submission" date="2017-07" db="EMBL/GenBank/DDBJ databases">
        <title>Draft Genome Sequences of Select Purple Nonsulfur Bacteria.</title>
        <authorList>
            <person name="Lasarre B."/>
            <person name="Mckinlay J.B."/>
        </authorList>
    </citation>
    <scope>NUCLEOTIDE SEQUENCE [LARGE SCALE GENOMIC DNA]</scope>
    <source>
        <strain evidence="1 2">DSM 11907</strain>
    </source>
</reference>
<proteinExistence type="predicted"/>
<dbReference type="Pfam" id="PF11985">
    <property type="entry name" value="Phage_Mu_Gp27"/>
    <property type="match status" value="1"/>
</dbReference>
<name>A0A327KM02_9BRAD</name>
<dbReference type="InterPro" id="IPR021874">
    <property type="entry name" value="Phage_Mu_Gp27"/>
</dbReference>
<evidence type="ECO:0000313" key="1">
    <source>
        <dbReference type="EMBL" id="RAI39527.1"/>
    </source>
</evidence>
<protein>
    <recommendedName>
        <fullName evidence="3">DUF3486 domain-containing protein</fullName>
    </recommendedName>
</protein>
<dbReference type="Proteomes" id="UP000248863">
    <property type="component" value="Unassembled WGS sequence"/>
</dbReference>
<sequence>MAEGRGRLSSIDLLPEEAQDDILWALSELNQRKRTQADILFELNDRLQAKGLDPVSRGAFNRHSTKLAARSRRIAERQAIYSAIAPALTPEKVAETDLVLGEFLKTLIDELLDDQALDAKGAHDLAKAFHHTVNALKASTEHKARLMKELDTKTEKVIDAVAKEGGLSADVIAQLRRDFLGVRPVQPEPVPSEAPSDGG</sequence>
<dbReference type="AlphaFoldDB" id="A0A327KM02"/>
<gene>
    <name evidence="1" type="ORF">CH338_09140</name>
</gene>
<evidence type="ECO:0008006" key="3">
    <source>
        <dbReference type="Google" id="ProtNLM"/>
    </source>
</evidence>
<comment type="caution">
    <text evidence="1">The sequence shown here is derived from an EMBL/GenBank/DDBJ whole genome shotgun (WGS) entry which is preliminary data.</text>
</comment>
<dbReference type="RefSeq" id="WP_111356792.1">
    <property type="nucleotide sequence ID" value="NZ_NHSK01000051.1"/>
</dbReference>
<organism evidence="1 2">
    <name type="scientific">Rhodoplanes elegans</name>
    <dbReference type="NCBI Taxonomy" id="29408"/>
    <lineage>
        <taxon>Bacteria</taxon>
        <taxon>Pseudomonadati</taxon>
        <taxon>Pseudomonadota</taxon>
        <taxon>Alphaproteobacteria</taxon>
        <taxon>Hyphomicrobiales</taxon>
        <taxon>Nitrobacteraceae</taxon>
        <taxon>Rhodoplanes</taxon>
    </lineage>
</organism>
<accession>A0A327KM02</accession>
<evidence type="ECO:0000313" key="2">
    <source>
        <dbReference type="Proteomes" id="UP000248863"/>
    </source>
</evidence>
<keyword evidence="2" id="KW-1185">Reference proteome</keyword>
<dbReference type="OrthoDB" id="7594814at2"/>